<dbReference type="InterPro" id="IPR001611">
    <property type="entry name" value="Leu-rich_rpt"/>
</dbReference>
<keyword evidence="7" id="KW-0966">Cell projection</keyword>
<keyword evidence="12" id="KW-1185">Reference proteome</keyword>
<feature type="non-terminal residue" evidence="11">
    <location>
        <position position="1"/>
    </location>
</feature>
<dbReference type="InterPro" id="IPR032675">
    <property type="entry name" value="LRR_dom_sf"/>
</dbReference>
<feature type="non-terminal residue" evidence="11">
    <location>
        <position position="345"/>
    </location>
</feature>
<keyword evidence="6" id="KW-0969">Cilium</keyword>
<reference evidence="12" key="1">
    <citation type="journal article" date="2018" name="Nat. Microbiol.">
        <title>Leveraging single-cell genomics to expand the fungal tree of life.</title>
        <authorList>
            <person name="Ahrendt S.R."/>
            <person name="Quandt C.A."/>
            <person name="Ciobanu D."/>
            <person name="Clum A."/>
            <person name="Salamov A."/>
            <person name="Andreopoulos B."/>
            <person name="Cheng J.F."/>
            <person name="Woyke T."/>
            <person name="Pelin A."/>
            <person name="Henrissat B."/>
            <person name="Reynolds N.K."/>
            <person name="Benny G.L."/>
            <person name="Smith M.E."/>
            <person name="James T.Y."/>
            <person name="Grigoriev I.V."/>
        </authorList>
    </citation>
    <scope>NUCLEOTIDE SEQUENCE [LARGE SCALE GENOMIC DNA]</scope>
    <source>
        <strain evidence="12">ATCC 52028</strain>
    </source>
</reference>
<evidence type="ECO:0000256" key="7">
    <source>
        <dbReference type="ARBA" id="ARBA00023273"/>
    </source>
</evidence>
<comment type="similarity">
    <text evidence="8">Belongs to the tilB family.</text>
</comment>
<dbReference type="SMART" id="SM00365">
    <property type="entry name" value="LRR_SD22"/>
    <property type="match status" value="3"/>
</dbReference>
<proteinExistence type="inferred from homology"/>
<sequence length="345" mass="39012">VTRELLKKRAEHNDGDLATLQEVTLHQYDIEKIEGLEENCRDLEIVFLQNNQIGRIENVGKLKGLRYLQLALNNIRHIENLQHNEALEKLDLTVNFVENPLDLENLKDNYRLRELYLVGNPVNKLDGYRAFAIHTLPQLRVLDGVEITRTERLEAAQQYEALRAAYVETYKAPAAGGRHVPVEDMDASDAHTTASAETDTAAAATDPQAFQSEVVPHTPSARLKVARDLEALRQRDAAREPTIKPLEKPTVNRDLVFGADGRVRQKNEGKWAFTLRDTPQLLVLDLAISRFLDTSLLDVDLQPTYVRILIKGKLFQLALDTRVVPEQSLCERSTLTGALQLSMRK</sequence>
<evidence type="ECO:0000313" key="11">
    <source>
        <dbReference type="EMBL" id="RKP03628.1"/>
    </source>
</evidence>
<feature type="region of interest" description="Disordered" evidence="9">
    <location>
        <begin position="187"/>
        <end position="212"/>
    </location>
</feature>
<keyword evidence="4" id="KW-0433">Leucine-rich repeat</keyword>
<dbReference type="GO" id="GO:0005929">
    <property type="term" value="C:cilium"/>
    <property type="evidence" value="ECO:0007669"/>
    <property type="project" value="UniProtKB-SubCell"/>
</dbReference>
<dbReference type="Pfam" id="PF14580">
    <property type="entry name" value="LRR_9"/>
    <property type="match status" value="1"/>
</dbReference>
<evidence type="ECO:0000256" key="9">
    <source>
        <dbReference type="SAM" id="MobiDB-lite"/>
    </source>
</evidence>
<evidence type="ECO:0000256" key="3">
    <source>
        <dbReference type="ARBA" id="ARBA00022490"/>
    </source>
</evidence>
<dbReference type="GO" id="GO:0036158">
    <property type="term" value="P:outer dynein arm assembly"/>
    <property type="evidence" value="ECO:0007669"/>
    <property type="project" value="TreeGrafter"/>
</dbReference>
<dbReference type="OrthoDB" id="10250990at2759"/>
<evidence type="ECO:0000256" key="1">
    <source>
        <dbReference type="ARBA" id="ARBA00004138"/>
    </source>
</evidence>
<keyword evidence="3" id="KW-0963">Cytoplasm</keyword>
<protein>
    <recommendedName>
        <fullName evidence="10">Dynein axonemal assembly factor 11-like CS domain-containing protein</fullName>
    </recommendedName>
</protein>
<evidence type="ECO:0000256" key="8">
    <source>
        <dbReference type="ARBA" id="ARBA00049982"/>
    </source>
</evidence>
<comment type="subcellular location">
    <subcellularLocation>
        <location evidence="1">Cell projection</location>
        <location evidence="1">Cilium</location>
    </subcellularLocation>
    <subcellularLocation>
        <location evidence="2">Cytoplasm</location>
    </subcellularLocation>
</comment>
<dbReference type="PANTHER" id="PTHR18849:SF0">
    <property type="entry name" value="CILIA- AND FLAGELLA-ASSOCIATED PROTEIN 410-RELATED"/>
    <property type="match status" value="1"/>
</dbReference>
<evidence type="ECO:0000256" key="5">
    <source>
        <dbReference type="ARBA" id="ARBA00022737"/>
    </source>
</evidence>
<dbReference type="SUPFAM" id="SSF52058">
    <property type="entry name" value="L domain-like"/>
    <property type="match status" value="1"/>
</dbReference>
<dbReference type="PANTHER" id="PTHR18849">
    <property type="entry name" value="LEUCINE RICH REPEAT PROTEIN"/>
    <property type="match status" value="1"/>
</dbReference>
<name>A0A4P9XDS3_9FUNG</name>
<dbReference type="AlphaFoldDB" id="A0A4P9XDS3"/>
<dbReference type="PROSITE" id="PS51450">
    <property type="entry name" value="LRR"/>
    <property type="match status" value="2"/>
</dbReference>
<dbReference type="GO" id="GO:0005737">
    <property type="term" value="C:cytoplasm"/>
    <property type="evidence" value="ECO:0007669"/>
    <property type="project" value="UniProtKB-SubCell"/>
</dbReference>
<evidence type="ECO:0000259" key="10">
    <source>
        <dbReference type="Pfam" id="PF23602"/>
    </source>
</evidence>
<dbReference type="Proteomes" id="UP000274922">
    <property type="component" value="Unassembled WGS sequence"/>
</dbReference>
<gene>
    <name evidence="11" type="ORF">CXG81DRAFT_7668</name>
</gene>
<keyword evidence="5" id="KW-0677">Repeat</keyword>
<dbReference type="Gene3D" id="3.80.10.10">
    <property type="entry name" value="Ribonuclease Inhibitor"/>
    <property type="match status" value="1"/>
</dbReference>
<organism evidence="11 12">
    <name type="scientific">Caulochytrium protostelioides</name>
    <dbReference type="NCBI Taxonomy" id="1555241"/>
    <lineage>
        <taxon>Eukaryota</taxon>
        <taxon>Fungi</taxon>
        <taxon>Fungi incertae sedis</taxon>
        <taxon>Chytridiomycota</taxon>
        <taxon>Chytridiomycota incertae sedis</taxon>
        <taxon>Chytridiomycetes</taxon>
        <taxon>Caulochytriales</taxon>
        <taxon>Caulochytriaceae</taxon>
        <taxon>Caulochytrium</taxon>
    </lineage>
</organism>
<dbReference type="FunFam" id="3.80.10.10:FF:000052">
    <property type="entry name" value="Leucine rich repeat containing 6"/>
    <property type="match status" value="1"/>
</dbReference>
<dbReference type="EMBL" id="ML014120">
    <property type="protein sequence ID" value="RKP03628.1"/>
    <property type="molecule type" value="Genomic_DNA"/>
</dbReference>
<evidence type="ECO:0000313" key="12">
    <source>
        <dbReference type="Proteomes" id="UP000274922"/>
    </source>
</evidence>
<accession>A0A4P9XDS3</accession>
<evidence type="ECO:0000256" key="6">
    <source>
        <dbReference type="ARBA" id="ARBA00023069"/>
    </source>
</evidence>
<feature type="compositionally biased region" description="Low complexity" evidence="9">
    <location>
        <begin position="190"/>
        <end position="206"/>
    </location>
</feature>
<evidence type="ECO:0000256" key="2">
    <source>
        <dbReference type="ARBA" id="ARBA00004496"/>
    </source>
</evidence>
<evidence type="ECO:0000256" key="4">
    <source>
        <dbReference type="ARBA" id="ARBA00022614"/>
    </source>
</evidence>
<dbReference type="STRING" id="1555241.A0A4P9XDS3"/>
<dbReference type="Pfam" id="PF23602">
    <property type="entry name" value="CS_DNAAF11_C"/>
    <property type="match status" value="1"/>
</dbReference>
<feature type="domain" description="Dynein axonemal assembly factor 11-like CS" evidence="10">
    <location>
        <begin position="229"/>
        <end position="345"/>
    </location>
</feature>
<dbReference type="InterPro" id="IPR056496">
    <property type="entry name" value="CS_DNAAF11_C"/>
</dbReference>